<gene>
    <name evidence="2" type="ORF">TNCT_599851</name>
</gene>
<dbReference type="EMBL" id="BMAO01015328">
    <property type="protein sequence ID" value="GFR01082.1"/>
    <property type="molecule type" value="Genomic_DNA"/>
</dbReference>
<organism evidence="2 3">
    <name type="scientific">Trichonephila clavata</name>
    <name type="common">Joro spider</name>
    <name type="synonym">Nephila clavata</name>
    <dbReference type="NCBI Taxonomy" id="2740835"/>
    <lineage>
        <taxon>Eukaryota</taxon>
        <taxon>Metazoa</taxon>
        <taxon>Ecdysozoa</taxon>
        <taxon>Arthropoda</taxon>
        <taxon>Chelicerata</taxon>
        <taxon>Arachnida</taxon>
        <taxon>Araneae</taxon>
        <taxon>Araneomorphae</taxon>
        <taxon>Entelegynae</taxon>
        <taxon>Araneoidea</taxon>
        <taxon>Nephilidae</taxon>
        <taxon>Trichonephila</taxon>
    </lineage>
</organism>
<dbReference type="AlphaFoldDB" id="A0A8X6GBU8"/>
<keyword evidence="3" id="KW-1185">Reference proteome</keyword>
<evidence type="ECO:0000313" key="3">
    <source>
        <dbReference type="Proteomes" id="UP000887116"/>
    </source>
</evidence>
<sequence length="79" mass="8837">MISGVHRFHTCSNFRDIVNARSISMRLMRVRCVFLISVSLILIWLLHYAMYMTAEGGAMTFLAHGIAATSLSSSYTGHN</sequence>
<comment type="caution">
    <text evidence="2">The sequence shown here is derived from an EMBL/GenBank/DDBJ whole genome shotgun (WGS) entry which is preliminary data.</text>
</comment>
<reference evidence="2" key="1">
    <citation type="submission" date="2020-07" db="EMBL/GenBank/DDBJ databases">
        <title>Multicomponent nature underlies the extraordinary mechanical properties of spider dragline silk.</title>
        <authorList>
            <person name="Kono N."/>
            <person name="Nakamura H."/>
            <person name="Mori M."/>
            <person name="Yoshida Y."/>
            <person name="Ohtoshi R."/>
            <person name="Malay A.D."/>
            <person name="Moran D.A.P."/>
            <person name="Tomita M."/>
            <person name="Numata K."/>
            <person name="Arakawa K."/>
        </authorList>
    </citation>
    <scope>NUCLEOTIDE SEQUENCE</scope>
</reference>
<keyword evidence="1" id="KW-0472">Membrane</keyword>
<evidence type="ECO:0000256" key="1">
    <source>
        <dbReference type="SAM" id="Phobius"/>
    </source>
</evidence>
<accession>A0A8X6GBU8</accession>
<proteinExistence type="predicted"/>
<keyword evidence="1" id="KW-0812">Transmembrane</keyword>
<protein>
    <submittedName>
        <fullName evidence="2">Uncharacterized protein</fullName>
    </submittedName>
</protein>
<feature type="transmembrane region" description="Helical" evidence="1">
    <location>
        <begin position="32"/>
        <end position="51"/>
    </location>
</feature>
<dbReference type="Proteomes" id="UP000887116">
    <property type="component" value="Unassembled WGS sequence"/>
</dbReference>
<name>A0A8X6GBU8_TRICU</name>
<evidence type="ECO:0000313" key="2">
    <source>
        <dbReference type="EMBL" id="GFR01082.1"/>
    </source>
</evidence>
<keyword evidence="1" id="KW-1133">Transmembrane helix</keyword>